<name>A0A0E9P8H3_ANGAN</name>
<sequence>MVRLLVMPQVENCTIIRLGMECDSTRHKKCHCEKDWLQSIVWEKRSILGFIS</sequence>
<dbReference type="EMBL" id="GBXM01108005">
    <property type="protein sequence ID" value="JAH00572.1"/>
    <property type="molecule type" value="Transcribed_RNA"/>
</dbReference>
<organism evidence="1">
    <name type="scientific">Anguilla anguilla</name>
    <name type="common">European freshwater eel</name>
    <name type="synonym">Muraena anguilla</name>
    <dbReference type="NCBI Taxonomy" id="7936"/>
    <lineage>
        <taxon>Eukaryota</taxon>
        <taxon>Metazoa</taxon>
        <taxon>Chordata</taxon>
        <taxon>Craniata</taxon>
        <taxon>Vertebrata</taxon>
        <taxon>Euteleostomi</taxon>
        <taxon>Actinopterygii</taxon>
        <taxon>Neopterygii</taxon>
        <taxon>Teleostei</taxon>
        <taxon>Anguilliformes</taxon>
        <taxon>Anguillidae</taxon>
        <taxon>Anguilla</taxon>
    </lineage>
</organism>
<accession>A0A0E9P8H3</accession>
<dbReference type="AlphaFoldDB" id="A0A0E9P8H3"/>
<reference evidence="1" key="1">
    <citation type="submission" date="2014-11" db="EMBL/GenBank/DDBJ databases">
        <authorList>
            <person name="Amaro Gonzalez C."/>
        </authorList>
    </citation>
    <scope>NUCLEOTIDE SEQUENCE</scope>
</reference>
<reference evidence="1" key="2">
    <citation type="journal article" date="2015" name="Fish Shellfish Immunol.">
        <title>Early steps in the European eel (Anguilla anguilla)-Vibrio vulnificus interaction in the gills: Role of the RtxA13 toxin.</title>
        <authorList>
            <person name="Callol A."/>
            <person name="Pajuelo D."/>
            <person name="Ebbesson L."/>
            <person name="Teles M."/>
            <person name="MacKenzie S."/>
            <person name="Amaro C."/>
        </authorList>
    </citation>
    <scope>NUCLEOTIDE SEQUENCE</scope>
</reference>
<evidence type="ECO:0000313" key="1">
    <source>
        <dbReference type="EMBL" id="JAH00572.1"/>
    </source>
</evidence>
<proteinExistence type="predicted"/>
<protein>
    <submittedName>
        <fullName evidence="1">Uncharacterized protein</fullName>
    </submittedName>
</protein>